<protein>
    <submittedName>
        <fullName evidence="2">Transcriptional regulator</fullName>
    </submittedName>
</protein>
<organism evidence="2 3">
    <name type="scientific">Streptomyces alkaliterrae</name>
    <dbReference type="NCBI Taxonomy" id="2213162"/>
    <lineage>
        <taxon>Bacteria</taxon>
        <taxon>Bacillati</taxon>
        <taxon>Actinomycetota</taxon>
        <taxon>Actinomycetes</taxon>
        <taxon>Kitasatosporales</taxon>
        <taxon>Streptomycetaceae</taxon>
        <taxon>Streptomyces</taxon>
    </lineage>
</organism>
<feature type="region of interest" description="Disordered" evidence="1">
    <location>
        <begin position="242"/>
        <end position="273"/>
    </location>
</feature>
<feature type="region of interest" description="Disordered" evidence="1">
    <location>
        <begin position="176"/>
        <end position="195"/>
    </location>
</feature>
<feature type="region of interest" description="Disordered" evidence="1">
    <location>
        <begin position="36"/>
        <end position="66"/>
    </location>
</feature>
<dbReference type="EMBL" id="JABJWZ010000082">
    <property type="protein sequence ID" value="MBB1254016.1"/>
    <property type="molecule type" value="Genomic_DNA"/>
</dbReference>
<comment type="caution">
    <text evidence="2">The sequence shown here is derived from an EMBL/GenBank/DDBJ whole genome shotgun (WGS) entry which is preliminary data.</text>
</comment>
<evidence type="ECO:0000313" key="2">
    <source>
        <dbReference type="EMBL" id="MBB1254016.1"/>
    </source>
</evidence>
<feature type="non-terminal residue" evidence="2">
    <location>
        <position position="1"/>
    </location>
</feature>
<dbReference type="Proteomes" id="UP000525686">
    <property type="component" value="Unassembled WGS sequence"/>
</dbReference>
<evidence type="ECO:0000313" key="3">
    <source>
        <dbReference type="Proteomes" id="UP000525686"/>
    </source>
</evidence>
<accession>A0A7W3WKF3</accession>
<dbReference type="AlphaFoldDB" id="A0A7W3WKF3"/>
<reference evidence="3" key="1">
    <citation type="submission" date="2020-05" db="EMBL/GenBank/DDBJ databases">
        <title>Classification of alakaliphilic streptomycetes isolated from an alkaline soil next to Lonar Crater, India and a proposal for the recognition of Streptomyces alkaliterrae sp. nov.</title>
        <authorList>
            <person name="Golinska P."/>
        </authorList>
    </citation>
    <scope>NUCLEOTIDE SEQUENCE [LARGE SCALE GENOMIC DNA]</scope>
    <source>
        <strain evidence="3">OF3</strain>
    </source>
</reference>
<gene>
    <name evidence="2" type="ORF">H3146_11650</name>
</gene>
<proteinExistence type="predicted"/>
<evidence type="ECO:0000256" key="1">
    <source>
        <dbReference type="SAM" id="MobiDB-lite"/>
    </source>
</evidence>
<name>A0A7W3WKF3_9ACTN</name>
<sequence length="273" mass="29914">PPPVRRDRRRRRTWLAAALAVATLTALVPVYLTFGRTDPAAGEPRSAAPTGDNRPADDKPAPLSVTTRSHVWQEGCDHRYLIRKAPDSVPPPPVEQDAPRWAARQRAVHGGTTRVEVTVQGTEAESVVLKGLYVRVVDRRPPLKWNAFNTGHGCGGALSPAVLAVDLDADRPRARPVDGLDLSGDTGEDGKRLPAPRFPFRVSDTEPQVLEVTAETARHDADWYLELVWSSKGRSGTLRIDDAGRPFRTSGAAGRPQYTHWPEEGGWIRQPAD</sequence>